<dbReference type="SUPFAM" id="SSF51735">
    <property type="entry name" value="NAD(P)-binding Rossmann-fold domains"/>
    <property type="match status" value="1"/>
</dbReference>
<dbReference type="Gene3D" id="3.40.50.720">
    <property type="entry name" value="NAD(P)-binding Rossmann-like Domain"/>
    <property type="match status" value="1"/>
</dbReference>
<dbReference type="RefSeq" id="WP_285671909.1">
    <property type="nucleotide sequence ID" value="NZ_BSYI01000016.1"/>
</dbReference>
<dbReference type="InterPro" id="IPR020843">
    <property type="entry name" value="ER"/>
</dbReference>
<evidence type="ECO:0000256" key="6">
    <source>
        <dbReference type="ARBA" id="ARBA00023002"/>
    </source>
</evidence>
<dbReference type="InterPro" id="IPR011032">
    <property type="entry name" value="GroES-like_sf"/>
</dbReference>
<keyword evidence="10" id="KW-1185">Reference proteome</keyword>
<organism evidence="9 10">
    <name type="scientific">Paralimibaculum aggregatum</name>
    <dbReference type="NCBI Taxonomy" id="3036245"/>
    <lineage>
        <taxon>Bacteria</taxon>
        <taxon>Pseudomonadati</taxon>
        <taxon>Pseudomonadota</taxon>
        <taxon>Alphaproteobacteria</taxon>
        <taxon>Rhodobacterales</taxon>
        <taxon>Paracoccaceae</taxon>
        <taxon>Paralimibaculum</taxon>
    </lineage>
</organism>
<dbReference type="InterPro" id="IPR002328">
    <property type="entry name" value="ADH_Zn_CS"/>
</dbReference>
<dbReference type="Proteomes" id="UP001239909">
    <property type="component" value="Unassembled WGS sequence"/>
</dbReference>
<evidence type="ECO:0000256" key="1">
    <source>
        <dbReference type="ARBA" id="ARBA00001947"/>
    </source>
</evidence>
<evidence type="ECO:0000256" key="3">
    <source>
        <dbReference type="ARBA" id="ARBA00013190"/>
    </source>
</evidence>
<comment type="similarity">
    <text evidence="2 7">Belongs to the zinc-containing alcohol dehydrogenase family.</text>
</comment>
<reference evidence="9 10" key="1">
    <citation type="submission" date="2023-04" db="EMBL/GenBank/DDBJ databases">
        <title>Marinoamorphus aggregata gen. nov., sp. Nov., isolate from tissue of brittle star Ophioplocus japonicus.</title>
        <authorList>
            <person name="Kawano K."/>
            <person name="Sawayama S."/>
            <person name="Nakagawa S."/>
        </authorList>
    </citation>
    <scope>NUCLEOTIDE SEQUENCE [LARGE SCALE GENOMIC DNA]</scope>
    <source>
        <strain evidence="9 10">NKW23</strain>
    </source>
</reference>
<name>A0ABQ6LJF2_9RHOB</name>
<gene>
    <name evidence="9" type="ORF">LNKW23_23250</name>
</gene>
<dbReference type="InterPro" id="IPR013149">
    <property type="entry name" value="ADH-like_C"/>
</dbReference>
<dbReference type="InterPro" id="IPR036291">
    <property type="entry name" value="NAD(P)-bd_dom_sf"/>
</dbReference>
<comment type="cofactor">
    <cofactor evidence="1 7">
        <name>Zn(2+)</name>
        <dbReference type="ChEBI" id="CHEBI:29105"/>
    </cofactor>
</comment>
<evidence type="ECO:0000256" key="5">
    <source>
        <dbReference type="ARBA" id="ARBA00022833"/>
    </source>
</evidence>
<evidence type="ECO:0000256" key="7">
    <source>
        <dbReference type="RuleBase" id="RU361277"/>
    </source>
</evidence>
<evidence type="ECO:0000256" key="4">
    <source>
        <dbReference type="ARBA" id="ARBA00022723"/>
    </source>
</evidence>
<protein>
    <recommendedName>
        <fullName evidence="3">alcohol dehydrogenase</fullName>
        <ecNumber evidence="3">1.1.1.1</ecNumber>
    </recommendedName>
</protein>
<keyword evidence="4 7" id="KW-0479">Metal-binding</keyword>
<keyword evidence="6" id="KW-0560">Oxidoreductase</keyword>
<feature type="domain" description="Enoyl reductase (ER)" evidence="8">
    <location>
        <begin position="12"/>
        <end position="345"/>
    </location>
</feature>
<accession>A0ABQ6LJF2</accession>
<evidence type="ECO:0000313" key="10">
    <source>
        <dbReference type="Proteomes" id="UP001239909"/>
    </source>
</evidence>
<dbReference type="PROSITE" id="PS00059">
    <property type="entry name" value="ADH_ZINC"/>
    <property type="match status" value="1"/>
</dbReference>
<comment type="caution">
    <text evidence="9">The sequence shown here is derived from an EMBL/GenBank/DDBJ whole genome shotgun (WGS) entry which is preliminary data.</text>
</comment>
<dbReference type="PANTHER" id="PTHR42940">
    <property type="entry name" value="ALCOHOL DEHYDROGENASE 1-RELATED"/>
    <property type="match status" value="1"/>
</dbReference>
<dbReference type="SUPFAM" id="SSF50129">
    <property type="entry name" value="GroES-like"/>
    <property type="match status" value="1"/>
</dbReference>
<dbReference type="InterPro" id="IPR013154">
    <property type="entry name" value="ADH-like_N"/>
</dbReference>
<dbReference type="EC" id="1.1.1.1" evidence="3"/>
<dbReference type="SMART" id="SM00829">
    <property type="entry name" value="PKS_ER"/>
    <property type="match status" value="1"/>
</dbReference>
<sequence>MKAARLYEYDPAMNVELKIEDVAAPTITAPDQVVVKVGAAGLCRTDLHIIEGVWKDIMDVEGNLLPYVMGHENAGWVEDVGSNVTSVKPGDAVICHPLRTCGICLSCRYGDDMYCQHGAFPGLGLDGGFAEYFLTNERSLIKLNPNVTPLDVAPMADAGITAYRAAKKAARLLRPGSWCVLLGIGGLGHIALQSLNELSGGRVIAIDREPAAQKLAKDLGAHVVLDGGPDVIEQVKEITGGGAHVVIDFVGELGAENLCWKLLRQGGELIVVGYGGKIEVPTVELVVNEIKIGGSLVGEYTELVELMELNADGKVKMHYSEYKLDDINTAIDDFKNRRFAGRGVIVP</sequence>
<dbReference type="EMBL" id="BSYI01000016">
    <property type="protein sequence ID" value="GMG83112.1"/>
    <property type="molecule type" value="Genomic_DNA"/>
</dbReference>
<dbReference type="PANTHER" id="PTHR42940:SF8">
    <property type="entry name" value="VACUOLAR PROTEIN SORTING-ASSOCIATED PROTEIN 11"/>
    <property type="match status" value="1"/>
</dbReference>
<proteinExistence type="inferred from homology"/>
<dbReference type="Gene3D" id="3.90.180.10">
    <property type="entry name" value="Medium-chain alcohol dehydrogenases, catalytic domain"/>
    <property type="match status" value="1"/>
</dbReference>
<evidence type="ECO:0000259" key="8">
    <source>
        <dbReference type="SMART" id="SM00829"/>
    </source>
</evidence>
<keyword evidence="5 7" id="KW-0862">Zinc</keyword>
<dbReference type="CDD" id="cd05284">
    <property type="entry name" value="arabinose_DH_like"/>
    <property type="match status" value="1"/>
</dbReference>
<evidence type="ECO:0000256" key="2">
    <source>
        <dbReference type="ARBA" id="ARBA00008072"/>
    </source>
</evidence>
<dbReference type="Pfam" id="PF00107">
    <property type="entry name" value="ADH_zinc_N"/>
    <property type="match status" value="1"/>
</dbReference>
<dbReference type="Pfam" id="PF08240">
    <property type="entry name" value="ADH_N"/>
    <property type="match status" value="1"/>
</dbReference>
<evidence type="ECO:0000313" key="9">
    <source>
        <dbReference type="EMBL" id="GMG83112.1"/>
    </source>
</evidence>